<dbReference type="KEGG" id="vbr:A6E01_04680"/>
<protein>
    <recommendedName>
        <fullName evidence="4">HTH araC/xylS-type domain-containing protein</fullName>
    </recommendedName>
</protein>
<dbReference type="InterPro" id="IPR009057">
    <property type="entry name" value="Homeodomain-like_sf"/>
</dbReference>
<organism evidence="5 6">
    <name type="scientific">Vibrio breoganii</name>
    <dbReference type="NCBI Taxonomy" id="553239"/>
    <lineage>
        <taxon>Bacteria</taxon>
        <taxon>Pseudomonadati</taxon>
        <taxon>Pseudomonadota</taxon>
        <taxon>Gammaproteobacteria</taxon>
        <taxon>Vibrionales</taxon>
        <taxon>Vibrionaceae</taxon>
        <taxon>Vibrio</taxon>
    </lineage>
</organism>
<dbReference type="Gene3D" id="1.10.10.60">
    <property type="entry name" value="Homeodomain-like"/>
    <property type="match status" value="1"/>
</dbReference>
<dbReference type="SUPFAM" id="SSF46689">
    <property type="entry name" value="Homeodomain-like"/>
    <property type="match status" value="1"/>
</dbReference>
<dbReference type="GO" id="GO:0003700">
    <property type="term" value="F:DNA-binding transcription factor activity"/>
    <property type="evidence" value="ECO:0007669"/>
    <property type="project" value="InterPro"/>
</dbReference>
<reference evidence="5 6" key="1">
    <citation type="submission" date="2016-06" db="EMBL/GenBank/DDBJ databases">
        <title>Adaptive Radiation by Waves of Gene Transfer Leads to Fine-Scale Resource Partitioning in Marine Microbes.</title>
        <authorList>
            <person name="Hehemann J.-H."/>
            <person name="Arevalo P."/>
            <person name="Datta M.S."/>
            <person name="Yu X."/>
            <person name="Corzett C."/>
            <person name="Henschel A."/>
            <person name="Preheim S.P."/>
            <person name="Timberlake S."/>
            <person name="Alm E.J."/>
            <person name="Polz M.F."/>
        </authorList>
    </citation>
    <scope>NUCLEOTIDE SEQUENCE [LARGE SCALE GENOMIC DNA]</scope>
    <source>
        <strain evidence="5 6">FF50</strain>
    </source>
</reference>
<sequence length="320" mass="37233">MRKDSRSLLLTASDSMLFFIPYLERHNIDWKSIAKSVDLPTKYSNNEKWIPVKNYSLFIEAITPLCAPDMPIIVGKEAAKSLLQDRRRFFRPNDTFQQALTARITHSHTLTRQNTYWLQKLNEQWCLCNRGNLAPSYPGYAAVEWFRVSLLINLCRHWLGNEWSPSKVNMMTALHQGYLYEGYLFTDTAVAYNQPHLTIELPPLQSFEALASRSLHARDIQEIRLLTETYCHLPSFTIDWLASLFGVTRKTLYRYLKDNHTTFKEIKKQAVLSKAEQLLAESNESISDIAFRMGYSDVSNFNRAIKRLSNKTPAQIRKER</sequence>
<dbReference type="GO" id="GO:0005829">
    <property type="term" value="C:cytosol"/>
    <property type="evidence" value="ECO:0007669"/>
    <property type="project" value="TreeGrafter"/>
</dbReference>
<proteinExistence type="predicted"/>
<evidence type="ECO:0000256" key="2">
    <source>
        <dbReference type="ARBA" id="ARBA00023125"/>
    </source>
</evidence>
<gene>
    <name evidence="5" type="ORF">A6E01_04680</name>
</gene>
<evidence type="ECO:0000313" key="5">
    <source>
        <dbReference type="EMBL" id="ANO32528.1"/>
    </source>
</evidence>
<keyword evidence="3" id="KW-0804">Transcription</keyword>
<dbReference type="Pfam" id="PF12833">
    <property type="entry name" value="HTH_18"/>
    <property type="match status" value="1"/>
</dbReference>
<keyword evidence="2" id="KW-0238">DNA-binding</keyword>
<name>A0AAN0XTR4_9VIBR</name>
<evidence type="ECO:0000256" key="3">
    <source>
        <dbReference type="ARBA" id="ARBA00023163"/>
    </source>
</evidence>
<dbReference type="InterPro" id="IPR018060">
    <property type="entry name" value="HTH_AraC"/>
</dbReference>
<accession>A0AAN0XTR4</accession>
<evidence type="ECO:0000259" key="4">
    <source>
        <dbReference type="PROSITE" id="PS01124"/>
    </source>
</evidence>
<feature type="domain" description="HTH araC/xylS-type" evidence="4">
    <location>
        <begin position="221"/>
        <end position="319"/>
    </location>
</feature>
<dbReference type="RefSeq" id="WP_065209684.1">
    <property type="nucleotide sequence ID" value="NZ_CP016177.1"/>
</dbReference>
<dbReference type="PANTHER" id="PTHR47894">
    <property type="entry name" value="HTH-TYPE TRANSCRIPTIONAL REGULATOR GADX"/>
    <property type="match status" value="1"/>
</dbReference>
<dbReference type="SMART" id="SM00342">
    <property type="entry name" value="HTH_ARAC"/>
    <property type="match status" value="1"/>
</dbReference>
<dbReference type="EMBL" id="CP016177">
    <property type="protein sequence ID" value="ANO32528.1"/>
    <property type="molecule type" value="Genomic_DNA"/>
</dbReference>
<dbReference type="PROSITE" id="PS01124">
    <property type="entry name" value="HTH_ARAC_FAMILY_2"/>
    <property type="match status" value="1"/>
</dbReference>
<dbReference type="GO" id="GO:0000976">
    <property type="term" value="F:transcription cis-regulatory region binding"/>
    <property type="evidence" value="ECO:0007669"/>
    <property type="project" value="TreeGrafter"/>
</dbReference>
<evidence type="ECO:0000256" key="1">
    <source>
        <dbReference type="ARBA" id="ARBA00023015"/>
    </source>
</evidence>
<keyword evidence="1" id="KW-0805">Transcription regulation</keyword>
<dbReference type="AlphaFoldDB" id="A0AAN0XTR4"/>
<dbReference type="Proteomes" id="UP000092018">
    <property type="component" value="Chromosome 1"/>
</dbReference>
<dbReference type="PANTHER" id="PTHR47894:SF1">
    <property type="entry name" value="HTH-TYPE TRANSCRIPTIONAL REGULATOR VQSM"/>
    <property type="match status" value="1"/>
</dbReference>
<evidence type="ECO:0000313" key="6">
    <source>
        <dbReference type="Proteomes" id="UP000092018"/>
    </source>
</evidence>